<dbReference type="InterPro" id="IPR052514">
    <property type="entry name" value="SAM-dependent_MTase"/>
</dbReference>
<evidence type="ECO:0000313" key="2">
    <source>
        <dbReference type="EMBL" id="BAT60218.1"/>
    </source>
</evidence>
<dbReference type="EMBL" id="AP014946">
    <property type="protein sequence ID" value="BAT60218.1"/>
    <property type="molecule type" value="Genomic_DNA"/>
</dbReference>
<name>A0A0S3PW84_9BRAD</name>
<dbReference type="Pfam" id="PF05050">
    <property type="entry name" value="Methyltransf_21"/>
    <property type="match status" value="1"/>
</dbReference>
<evidence type="ECO:0000259" key="1">
    <source>
        <dbReference type="Pfam" id="PF05050"/>
    </source>
</evidence>
<dbReference type="InterPro" id="IPR006342">
    <property type="entry name" value="FkbM_mtfrase"/>
</dbReference>
<protein>
    <recommendedName>
        <fullName evidence="1">Methyltransferase FkbM domain-containing protein</fullName>
    </recommendedName>
</protein>
<dbReference type="PANTHER" id="PTHR34203:SF15">
    <property type="entry name" value="SLL1173 PROTEIN"/>
    <property type="match status" value="1"/>
</dbReference>
<dbReference type="OrthoDB" id="9814604at2"/>
<accession>A0A0S3PW84</accession>
<dbReference type="KEGG" id="vgo:GJW-30_1_02754"/>
<dbReference type="Gene3D" id="3.40.50.150">
    <property type="entry name" value="Vaccinia Virus protein VP39"/>
    <property type="match status" value="1"/>
</dbReference>
<dbReference type="NCBIfam" id="TIGR01444">
    <property type="entry name" value="fkbM_fam"/>
    <property type="match status" value="1"/>
</dbReference>
<dbReference type="InterPro" id="IPR029063">
    <property type="entry name" value="SAM-dependent_MTases_sf"/>
</dbReference>
<dbReference type="AlphaFoldDB" id="A0A0S3PW84"/>
<dbReference type="Proteomes" id="UP000236884">
    <property type="component" value="Chromosome"/>
</dbReference>
<gene>
    <name evidence="2" type="ORF">GJW-30_1_02754</name>
</gene>
<reference evidence="2 3" key="1">
    <citation type="submission" date="2015-08" db="EMBL/GenBank/DDBJ databases">
        <title>Investigation of the bacterial diversity of lava forest soil.</title>
        <authorList>
            <person name="Lee J.S."/>
        </authorList>
    </citation>
    <scope>NUCLEOTIDE SEQUENCE [LARGE SCALE GENOMIC DNA]</scope>
    <source>
        <strain evidence="2 3">GJW-30</strain>
    </source>
</reference>
<feature type="domain" description="Methyltransferase FkbM" evidence="1">
    <location>
        <begin position="80"/>
        <end position="241"/>
    </location>
</feature>
<dbReference type="SUPFAM" id="SSF53335">
    <property type="entry name" value="S-adenosyl-L-methionine-dependent methyltransferases"/>
    <property type="match status" value="1"/>
</dbReference>
<sequence length="258" mass="29011">MPVFHHPLNQQEVAERQAFSASMTRAGYERFVMEAQGAKFLVGETDLIDRSIAHFGMWEGSQLDALAEICQQRPVDLFLDVGANSGFYTVMLVTKDLVKQAIAFEPDPGNHAHLMANLFLNDLATRVAVHKVAVGDREGEVTLSEAGEHNRGESWVIHADKPPEEAPTVATHAVRQIKFDDEFAIAGKTIVMKMDVEGSEFHALEGMRGLLQNNEVYAQVELYSDRIDDLKSFFASCRYRYLRTDYIDHFFTNRADIG</sequence>
<organism evidence="2 3">
    <name type="scientific">Variibacter gotjawalensis</name>
    <dbReference type="NCBI Taxonomy" id="1333996"/>
    <lineage>
        <taxon>Bacteria</taxon>
        <taxon>Pseudomonadati</taxon>
        <taxon>Pseudomonadota</taxon>
        <taxon>Alphaproteobacteria</taxon>
        <taxon>Hyphomicrobiales</taxon>
        <taxon>Nitrobacteraceae</taxon>
        <taxon>Variibacter</taxon>
    </lineage>
</organism>
<dbReference type="RefSeq" id="WP_096356235.1">
    <property type="nucleotide sequence ID" value="NZ_AP014946.1"/>
</dbReference>
<keyword evidence="3" id="KW-1185">Reference proteome</keyword>
<proteinExistence type="predicted"/>
<dbReference type="PANTHER" id="PTHR34203">
    <property type="entry name" value="METHYLTRANSFERASE, FKBM FAMILY PROTEIN"/>
    <property type="match status" value="1"/>
</dbReference>
<evidence type="ECO:0000313" key="3">
    <source>
        <dbReference type="Proteomes" id="UP000236884"/>
    </source>
</evidence>